<dbReference type="GO" id="GO:0008763">
    <property type="term" value="F:UDP-N-acetylmuramate-L-alanine ligase activity"/>
    <property type="evidence" value="ECO:0007669"/>
    <property type="project" value="UniProtKB-EC"/>
</dbReference>
<keyword evidence="11 14" id="KW-0131">Cell cycle</keyword>
<reference evidence="18 19" key="1">
    <citation type="submission" date="2023-09" db="EMBL/GenBank/DDBJ databases">
        <authorList>
            <person name="Rey-Velasco X."/>
        </authorList>
    </citation>
    <scope>NUCLEOTIDE SEQUENCE [LARGE SCALE GENOMIC DNA]</scope>
    <source>
        <strain evidence="18 19">W242</strain>
    </source>
</reference>
<keyword evidence="8 14" id="KW-0067">ATP-binding</keyword>
<dbReference type="HAMAP" id="MF_00046">
    <property type="entry name" value="MurC"/>
    <property type="match status" value="1"/>
</dbReference>
<proteinExistence type="inferred from homology"/>
<evidence type="ECO:0000256" key="3">
    <source>
        <dbReference type="ARBA" id="ARBA00012211"/>
    </source>
</evidence>
<keyword evidence="4 14" id="KW-0963">Cytoplasm</keyword>
<keyword evidence="5 14" id="KW-0436">Ligase</keyword>
<evidence type="ECO:0000256" key="5">
    <source>
        <dbReference type="ARBA" id="ARBA00022598"/>
    </source>
</evidence>
<dbReference type="Pfam" id="PF08245">
    <property type="entry name" value="Mur_ligase_M"/>
    <property type="match status" value="1"/>
</dbReference>
<evidence type="ECO:0000259" key="15">
    <source>
        <dbReference type="Pfam" id="PF01225"/>
    </source>
</evidence>
<evidence type="ECO:0000259" key="16">
    <source>
        <dbReference type="Pfam" id="PF02875"/>
    </source>
</evidence>
<evidence type="ECO:0000256" key="10">
    <source>
        <dbReference type="ARBA" id="ARBA00022984"/>
    </source>
</evidence>
<dbReference type="Gene3D" id="3.90.190.20">
    <property type="entry name" value="Mur ligase, C-terminal domain"/>
    <property type="match status" value="1"/>
</dbReference>
<evidence type="ECO:0000256" key="13">
    <source>
        <dbReference type="ARBA" id="ARBA00047833"/>
    </source>
</evidence>
<protein>
    <recommendedName>
        <fullName evidence="3 14">UDP-N-acetylmuramate--L-alanine ligase</fullName>
        <ecNumber evidence="3 14">6.3.2.8</ecNumber>
    </recommendedName>
    <alternativeName>
        <fullName evidence="14">UDP-N-acetylmuramoyl-L-alanine synthetase</fullName>
    </alternativeName>
</protein>
<dbReference type="PANTHER" id="PTHR43445">
    <property type="entry name" value="UDP-N-ACETYLMURAMATE--L-ALANINE LIGASE-RELATED"/>
    <property type="match status" value="1"/>
</dbReference>
<evidence type="ECO:0000256" key="14">
    <source>
        <dbReference type="HAMAP-Rule" id="MF_00046"/>
    </source>
</evidence>
<dbReference type="Pfam" id="PF02875">
    <property type="entry name" value="Mur_ligase_C"/>
    <property type="match status" value="1"/>
</dbReference>
<keyword evidence="10 14" id="KW-0573">Peptidoglycan synthesis</keyword>
<comment type="function">
    <text evidence="14">Cell wall formation.</text>
</comment>
<gene>
    <name evidence="14 18" type="primary">murC</name>
    <name evidence="18" type="ORF">RM538_07055</name>
</gene>
<evidence type="ECO:0000256" key="8">
    <source>
        <dbReference type="ARBA" id="ARBA00022840"/>
    </source>
</evidence>
<dbReference type="InterPro" id="IPR005758">
    <property type="entry name" value="UDP-N-AcMur_Ala_ligase_MurC"/>
</dbReference>
<sequence length="449" mass="49627">MELENIQNIYFVGIGGIGMSALARYCKLQGKNVYGYDKTPTKLTKALISEGILVSFIDNSEDVVSLLLEKEVTQIVYTPAIPESNNILNFFISKGFSVVKRAKLLGEITRNTTCLAVAGTHGKTTTSAILGHLLVACNMPVTAFLGGIAENYNSNFISNGTSITVVEADEFDRSFLTLNPDIACITSMDADHLDIYETNHSIEDAFVEFSKLVPKKENVLYKKGLPLQGQSVAVLEPADFEAQNVRIENGGYVFDLKTPKTTLKDLQFYLHGHHNLSNAITALGMAILVGSPPNCLPKALSTFKGVQRRFSYKIKRNDLVLIDDYAHHPTEIDALYQAVAEMYPEDKKVIVFQPHLYTRTRDFIDGFAKSLSQFDEVLLLDIYPAREEPIEGVDSQLLLQKITAKKQLITKEEILPKLQSSSARIKLLVGAGDIGEEVSKISKKLSKNG</sequence>
<dbReference type="InterPro" id="IPR036615">
    <property type="entry name" value="Mur_ligase_C_dom_sf"/>
</dbReference>
<dbReference type="InterPro" id="IPR004101">
    <property type="entry name" value="Mur_ligase_C"/>
</dbReference>
<dbReference type="InterPro" id="IPR050061">
    <property type="entry name" value="MurCDEF_pg_biosynth"/>
</dbReference>
<dbReference type="Gene3D" id="3.40.50.720">
    <property type="entry name" value="NAD(P)-binding Rossmann-like Domain"/>
    <property type="match status" value="1"/>
</dbReference>
<dbReference type="InterPro" id="IPR013221">
    <property type="entry name" value="Mur_ligase_cen"/>
</dbReference>
<keyword evidence="12 14" id="KW-0961">Cell wall biogenesis/degradation</keyword>
<evidence type="ECO:0000259" key="17">
    <source>
        <dbReference type="Pfam" id="PF08245"/>
    </source>
</evidence>
<comment type="subcellular location">
    <subcellularLocation>
        <location evidence="1 14">Cytoplasm</location>
    </subcellularLocation>
</comment>
<name>A0ABU2YC38_9FLAO</name>
<keyword evidence="7 14" id="KW-0547">Nucleotide-binding</keyword>
<dbReference type="EC" id="6.3.2.8" evidence="3 14"/>
<dbReference type="SUPFAM" id="SSF51984">
    <property type="entry name" value="MurCD N-terminal domain"/>
    <property type="match status" value="1"/>
</dbReference>
<feature type="domain" description="Mur ligase C-terminal" evidence="16">
    <location>
        <begin position="308"/>
        <end position="410"/>
    </location>
</feature>
<dbReference type="NCBIfam" id="TIGR01082">
    <property type="entry name" value="murC"/>
    <property type="match status" value="1"/>
</dbReference>
<evidence type="ECO:0000313" key="18">
    <source>
        <dbReference type="EMBL" id="MDT0555754.1"/>
    </source>
</evidence>
<feature type="domain" description="Mur ligase N-terminal catalytic" evidence="15">
    <location>
        <begin position="9"/>
        <end position="111"/>
    </location>
</feature>
<evidence type="ECO:0000256" key="7">
    <source>
        <dbReference type="ARBA" id="ARBA00022741"/>
    </source>
</evidence>
<evidence type="ECO:0000256" key="12">
    <source>
        <dbReference type="ARBA" id="ARBA00023316"/>
    </source>
</evidence>
<evidence type="ECO:0000256" key="1">
    <source>
        <dbReference type="ARBA" id="ARBA00004496"/>
    </source>
</evidence>
<evidence type="ECO:0000256" key="4">
    <source>
        <dbReference type="ARBA" id="ARBA00022490"/>
    </source>
</evidence>
<keyword evidence="6 14" id="KW-0132">Cell division</keyword>
<feature type="domain" description="Mur ligase central" evidence="17">
    <location>
        <begin position="117"/>
        <end position="286"/>
    </location>
</feature>
<evidence type="ECO:0000313" key="19">
    <source>
        <dbReference type="Proteomes" id="UP001254488"/>
    </source>
</evidence>
<evidence type="ECO:0000256" key="2">
    <source>
        <dbReference type="ARBA" id="ARBA00004752"/>
    </source>
</evidence>
<comment type="pathway">
    <text evidence="2 14">Cell wall biogenesis; peptidoglycan biosynthesis.</text>
</comment>
<dbReference type="EMBL" id="JAVRHZ010000003">
    <property type="protein sequence ID" value="MDT0555754.1"/>
    <property type="molecule type" value="Genomic_DNA"/>
</dbReference>
<keyword evidence="9 14" id="KW-0133">Cell shape</keyword>
<accession>A0ABU2YC38</accession>
<comment type="catalytic activity">
    <reaction evidence="13 14">
        <text>UDP-N-acetyl-alpha-D-muramate + L-alanine + ATP = UDP-N-acetyl-alpha-D-muramoyl-L-alanine + ADP + phosphate + H(+)</text>
        <dbReference type="Rhea" id="RHEA:23372"/>
        <dbReference type="ChEBI" id="CHEBI:15378"/>
        <dbReference type="ChEBI" id="CHEBI:30616"/>
        <dbReference type="ChEBI" id="CHEBI:43474"/>
        <dbReference type="ChEBI" id="CHEBI:57972"/>
        <dbReference type="ChEBI" id="CHEBI:70757"/>
        <dbReference type="ChEBI" id="CHEBI:83898"/>
        <dbReference type="ChEBI" id="CHEBI:456216"/>
        <dbReference type="EC" id="6.3.2.8"/>
    </reaction>
</comment>
<dbReference type="SUPFAM" id="SSF53623">
    <property type="entry name" value="MurD-like peptide ligases, catalytic domain"/>
    <property type="match status" value="1"/>
</dbReference>
<comment type="similarity">
    <text evidence="14">Belongs to the MurCDEF family.</text>
</comment>
<evidence type="ECO:0000256" key="6">
    <source>
        <dbReference type="ARBA" id="ARBA00022618"/>
    </source>
</evidence>
<dbReference type="PANTHER" id="PTHR43445:SF3">
    <property type="entry name" value="UDP-N-ACETYLMURAMATE--L-ALANINE LIGASE"/>
    <property type="match status" value="1"/>
</dbReference>
<comment type="caution">
    <text evidence="18">The sequence shown here is derived from an EMBL/GenBank/DDBJ whole genome shotgun (WGS) entry which is preliminary data.</text>
</comment>
<dbReference type="InterPro" id="IPR000713">
    <property type="entry name" value="Mur_ligase_N"/>
</dbReference>
<dbReference type="SUPFAM" id="SSF53244">
    <property type="entry name" value="MurD-like peptide ligases, peptide-binding domain"/>
    <property type="match status" value="1"/>
</dbReference>
<feature type="binding site" evidence="14">
    <location>
        <begin position="119"/>
        <end position="125"/>
    </location>
    <ligand>
        <name>ATP</name>
        <dbReference type="ChEBI" id="CHEBI:30616"/>
    </ligand>
</feature>
<evidence type="ECO:0000256" key="11">
    <source>
        <dbReference type="ARBA" id="ARBA00023306"/>
    </source>
</evidence>
<dbReference type="Proteomes" id="UP001254488">
    <property type="component" value="Unassembled WGS sequence"/>
</dbReference>
<evidence type="ECO:0000256" key="9">
    <source>
        <dbReference type="ARBA" id="ARBA00022960"/>
    </source>
</evidence>
<keyword evidence="19" id="KW-1185">Reference proteome</keyword>
<dbReference type="RefSeq" id="WP_311332859.1">
    <property type="nucleotide sequence ID" value="NZ_JAVRHZ010000003.1"/>
</dbReference>
<dbReference type="Pfam" id="PF01225">
    <property type="entry name" value="Mur_ligase"/>
    <property type="match status" value="1"/>
</dbReference>
<organism evidence="18 19">
    <name type="scientific">Patiriisocius hiemis</name>
    <dbReference type="NCBI Taxonomy" id="3075604"/>
    <lineage>
        <taxon>Bacteria</taxon>
        <taxon>Pseudomonadati</taxon>
        <taxon>Bacteroidota</taxon>
        <taxon>Flavobacteriia</taxon>
        <taxon>Flavobacteriales</taxon>
        <taxon>Flavobacteriaceae</taxon>
        <taxon>Patiriisocius</taxon>
    </lineage>
</organism>
<dbReference type="InterPro" id="IPR036565">
    <property type="entry name" value="Mur-like_cat_sf"/>
</dbReference>
<dbReference type="Gene3D" id="3.40.1190.10">
    <property type="entry name" value="Mur-like, catalytic domain"/>
    <property type="match status" value="1"/>
</dbReference>